<dbReference type="RefSeq" id="WP_207680093.1">
    <property type="nucleotide sequence ID" value="NZ_CP061800.1"/>
</dbReference>
<sequence length="263" mass="29445">MSLDTKKEISVTILGSGTCVPSLTRSACAALMEIGKTKLLFDVGPGTMRQLLKADTTIFDIAFIFLSHFHPDHSGELVPFLFSNKYSGGKQRKTSLTIVAGKGFFQFYNKLKNVYGHWIEPDPEFFKIIELDNRAFDRYKFNDFTVESAPVEHNEESLAYKISSSGGISVVYSGDTDFSENLIKLARDAELFICESALPDNLKVRGHLTPCLAGEIATQANVKRLMLTHFYPECEHADIEKECRKTYTGQLALAEDMMKITIC</sequence>
<dbReference type="EMBL" id="CP061800">
    <property type="protein sequence ID" value="QTA92930.1"/>
    <property type="molecule type" value="Genomic_DNA"/>
</dbReference>
<feature type="domain" description="Metallo-beta-lactamase" evidence="1">
    <location>
        <begin position="26"/>
        <end position="216"/>
    </location>
</feature>
<name>A0A975BW75_9BACT</name>
<gene>
    <name evidence="2" type="ORF">dnm_090230</name>
</gene>
<dbReference type="PANTHER" id="PTHR46018">
    <property type="entry name" value="ZINC PHOSPHODIESTERASE ELAC PROTEIN 1"/>
    <property type="match status" value="1"/>
</dbReference>
<evidence type="ECO:0000313" key="3">
    <source>
        <dbReference type="Proteomes" id="UP000663722"/>
    </source>
</evidence>
<dbReference type="Pfam" id="PF23023">
    <property type="entry name" value="Anti-Pycsar_Apyc1"/>
    <property type="match status" value="1"/>
</dbReference>
<dbReference type="GO" id="GO:0042781">
    <property type="term" value="F:3'-tRNA processing endoribonuclease activity"/>
    <property type="evidence" value="ECO:0007669"/>
    <property type="project" value="TreeGrafter"/>
</dbReference>
<dbReference type="InterPro" id="IPR001279">
    <property type="entry name" value="Metallo-B-lactamas"/>
</dbReference>
<dbReference type="InterPro" id="IPR036866">
    <property type="entry name" value="RibonucZ/Hydroxyglut_hydro"/>
</dbReference>
<organism evidence="2 3">
    <name type="scientific">Desulfonema magnum</name>
    <dbReference type="NCBI Taxonomy" id="45655"/>
    <lineage>
        <taxon>Bacteria</taxon>
        <taxon>Pseudomonadati</taxon>
        <taxon>Thermodesulfobacteriota</taxon>
        <taxon>Desulfobacteria</taxon>
        <taxon>Desulfobacterales</taxon>
        <taxon>Desulfococcaceae</taxon>
        <taxon>Desulfonema</taxon>
    </lineage>
</organism>
<dbReference type="SUPFAM" id="SSF56281">
    <property type="entry name" value="Metallo-hydrolase/oxidoreductase"/>
    <property type="match status" value="1"/>
</dbReference>
<dbReference type="KEGG" id="dmm:dnm_090230"/>
<evidence type="ECO:0000259" key="1">
    <source>
        <dbReference type="SMART" id="SM00849"/>
    </source>
</evidence>
<dbReference type="SMART" id="SM00849">
    <property type="entry name" value="Lactamase_B"/>
    <property type="match status" value="1"/>
</dbReference>
<dbReference type="CDD" id="cd16272">
    <property type="entry name" value="RNaseZ_MBL-fold"/>
    <property type="match status" value="1"/>
</dbReference>
<keyword evidence="3" id="KW-1185">Reference proteome</keyword>
<dbReference type="PANTHER" id="PTHR46018:SF2">
    <property type="entry name" value="ZINC PHOSPHODIESTERASE ELAC PROTEIN 1"/>
    <property type="match status" value="1"/>
</dbReference>
<dbReference type="Proteomes" id="UP000663722">
    <property type="component" value="Chromosome"/>
</dbReference>
<proteinExistence type="predicted"/>
<reference evidence="2" key="1">
    <citation type="journal article" date="2021" name="Microb. Physiol.">
        <title>Proteogenomic Insights into the Physiology of Marine, Sulfate-Reducing, Filamentous Desulfonema limicola and Desulfonema magnum.</title>
        <authorList>
            <person name="Schnaars V."/>
            <person name="Wohlbrand L."/>
            <person name="Scheve S."/>
            <person name="Hinrichs C."/>
            <person name="Reinhardt R."/>
            <person name="Rabus R."/>
        </authorList>
    </citation>
    <scope>NUCLEOTIDE SEQUENCE</scope>
    <source>
        <strain evidence="2">4be13</strain>
    </source>
</reference>
<dbReference type="Gene3D" id="3.60.15.10">
    <property type="entry name" value="Ribonuclease Z/Hydroxyacylglutathione hydrolase-like"/>
    <property type="match status" value="1"/>
</dbReference>
<protein>
    <submittedName>
        <fullName evidence="2">Beta-lactamase domain-containing protein</fullName>
    </submittedName>
</protein>
<accession>A0A975BW75</accession>
<evidence type="ECO:0000313" key="2">
    <source>
        <dbReference type="EMBL" id="QTA92930.1"/>
    </source>
</evidence>
<dbReference type="AlphaFoldDB" id="A0A975BW75"/>